<dbReference type="Proteomes" id="UP000886851">
    <property type="component" value="Unassembled WGS sequence"/>
</dbReference>
<proteinExistence type="predicted"/>
<dbReference type="InterPro" id="IPR036388">
    <property type="entry name" value="WH-like_DNA-bd_sf"/>
</dbReference>
<protein>
    <submittedName>
        <fullName evidence="1">Uncharacterized protein</fullName>
    </submittedName>
</protein>
<comment type="caution">
    <text evidence="1">The sequence shown here is derived from an EMBL/GenBank/DDBJ whole genome shotgun (WGS) entry which is preliminary data.</text>
</comment>
<dbReference type="InterPro" id="IPR001387">
    <property type="entry name" value="Cro/C1-type_HTH"/>
</dbReference>
<dbReference type="SUPFAM" id="SSF64496">
    <property type="entry name" value="DNA-binding domain of intron-encoded endonucleases"/>
    <property type="match status" value="1"/>
</dbReference>
<evidence type="ECO:0000313" key="1">
    <source>
        <dbReference type="EMBL" id="HIY88183.1"/>
    </source>
</evidence>
<reference evidence="1" key="1">
    <citation type="journal article" date="2021" name="PeerJ">
        <title>Extensive microbial diversity within the chicken gut microbiome revealed by metagenomics and culture.</title>
        <authorList>
            <person name="Gilroy R."/>
            <person name="Ravi A."/>
            <person name="Getino M."/>
            <person name="Pursley I."/>
            <person name="Horton D.L."/>
            <person name="Alikhan N.F."/>
            <person name="Baker D."/>
            <person name="Gharbi K."/>
            <person name="Hall N."/>
            <person name="Watson M."/>
            <person name="Adriaenssens E.M."/>
            <person name="Foster-Nyarko E."/>
            <person name="Jarju S."/>
            <person name="Secka A."/>
            <person name="Antonio M."/>
            <person name="Oren A."/>
            <person name="Chaudhuri R.R."/>
            <person name="La Ragione R."/>
            <person name="Hildebrand F."/>
            <person name="Pallen M.J."/>
        </authorList>
    </citation>
    <scope>NUCLEOTIDE SEQUENCE</scope>
    <source>
        <strain evidence="1">Gambia2-208</strain>
    </source>
</reference>
<dbReference type="Gene3D" id="1.10.10.10">
    <property type="entry name" value="Winged helix-like DNA-binding domain superfamily/Winged helix DNA-binding domain"/>
    <property type="match status" value="1"/>
</dbReference>
<name>A0A9D1ZHU8_9BACE</name>
<gene>
    <name evidence="1" type="ORF">H9824_05710</name>
</gene>
<dbReference type="AlphaFoldDB" id="A0A9D1ZHU8"/>
<sequence length="102" mass="11881">MKGKTLEEIYGIERGSEMRRRMCEYQKGHPNYAKKGVNAKPCVAIHNGRIAARFPSQIDAANAIGVSFQTVNDWVRGKYKPKNGWQWFYEAESWKWCDILRI</sequence>
<dbReference type="EMBL" id="DXCV01000039">
    <property type="protein sequence ID" value="HIY88183.1"/>
    <property type="molecule type" value="Genomic_DNA"/>
</dbReference>
<reference evidence="1" key="2">
    <citation type="submission" date="2021-04" db="EMBL/GenBank/DDBJ databases">
        <authorList>
            <person name="Gilroy R."/>
        </authorList>
    </citation>
    <scope>NUCLEOTIDE SEQUENCE</scope>
    <source>
        <strain evidence="1">Gambia2-208</strain>
    </source>
</reference>
<accession>A0A9D1ZHU8</accession>
<dbReference type="CDD" id="cd00093">
    <property type="entry name" value="HTH_XRE"/>
    <property type="match status" value="1"/>
</dbReference>
<organism evidence="1 2">
    <name type="scientific">Candidatus Bacteroides pullicola</name>
    <dbReference type="NCBI Taxonomy" id="2838475"/>
    <lineage>
        <taxon>Bacteria</taxon>
        <taxon>Pseudomonadati</taxon>
        <taxon>Bacteroidota</taxon>
        <taxon>Bacteroidia</taxon>
        <taxon>Bacteroidales</taxon>
        <taxon>Bacteroidaceae</taxon>
        <taxon>Bacteroides</taxon>
    </lineage>
</organism>
<evidence type="ECO:0000313" key="2">
    <source>
        <dbReference type="Proteomes" id="UP000886851"/>
    </source>
</evidence>